<keyword evidence="1" id="KW-0812">Transmembrane</keyword>
<protein>
    <submittedName>
        <fullName evidence="2">Uncharacterized protein</fullName>
    </submittedName>
</protein>
<evidence type="ECO:0000313" key="2">
    <source>
        <dbReference type="EMBL" id="NGY65745.1"/>
    </source>
</evidence>
<name>A0A7C9RXQ4_9PSEU</name>
<comment type="caution">
    <text evidence="2">The sequence shown here is derived from an EMBL/GenBank/DDBJ whole genome shotgun (WGS) entry which is preliminary data.</text>
</comment>
<dbReference type="EMBL" id="JAAMPJ010000017">
    <property type="protein sequence ID" value="NGY65745.1"/>
    <property type="molecule type" value="Genomic_DNA"/>
</dbReference>
<proteinExistence type="predicted"/>
<accession>A0A7C9RXQ4</accession>
<sequence length="265" mass="29583">MLADIASNVIANIVFWIGLGLAAAGTVRVGQRRFRRFFGLDTNQQLVVCLSNVWNSSASTRPRGYSVTLHELRASEGVNRLFGSASFRLPDMVRGLVDAIYLGRHRYDFRTSVSPSTSDDPKQFTELSGNLVVVGGAVRNSIRRLYLDENLVSLRLSNELEEAGPRQQQFAEVLGGADVGRKITSEALELAVVERVRDAARGTTVVFCLGRRGDTTWAATEFLVRNWRNLEREFGDRPFALCLGFRDVSYSYNYHPPRRLAVVHG</sequence>
<keyword evidence="1" id="KW-1133">Transmembrane helix</keyword>
<reference evidence="2 3" key="1">
    <citation type="submission" date="2020-03" db="EMBL/GenBank/DDBJ databases">
        <title>Isolation and identification of active actinomycetes.</title>
        <authorList>
            <person name="Sun X."/>
        </authorList>
    </citation>
    <scope>NUCLEOTIDE SEQUENCE [LARGE SCALE GENOMIC DNA]</scope>
    <source>
        <strain evidence="2 3">NEAU-D13</strain>
    </source>
</reference>
<feature type="transmembrane region" description="Helical" evidence="1">
    <location>
        <begin position="6"/>
        <end position="27"/>
    </location>
</feature>
<organism evidence="2 3">
    <name type="scientific">Lentzea alba</name>
    <dbReference type="NCBI Taxonomy" id="2714351"/>
    <lineage>
        <taxon>Bacteria</taxon>
        <taxon>Bacillati</taxon>
        <taxon>Actinomycetota</taxon>
        <taxon>Actinomycetes</taxon>
        <taxon>Pseudonocardiales</taxon>
        <taxon>Pseudonocardiaceae</taxon>
        <taxon>Lentzea</taxon>
    </lineage>
</organism>
<gene>
    <name evidence="2" type="ORF">G7043_43335</name>
</gene>
<dbReference type="AlphaFoldDB" id="A0A7C9RXQ4"/>
<dbReference type="Proteomes" id="UP000481360">
    <property type="component" value="Unassembled WGS sequence"/>
</dbReference>
<keyword evidence="3" id="KW-1185">Reference proteome</keyword>
<evidence type="ECO:0000256" key="1">
    <source>
        <dbReference type="SAM" id="Phobius"/>
    </source>
</evidence>
<dbReference type="RefSeq" id="WP_166054771.1">
    <property type="nucleotide sequence ID" value="NZ_JAAMPJ010000017.1"/>
</dbReference>
<evidence type="ECO:0000313" key="3">
    <source>
        <dbReference type="Proteomes" id="UP000481360"/>
    </source>
</evidence>
<keyword evidence="1" id="KW-0472">Membrane</keyword>